<name>A0A6N3F3Z7_9CLOT</name>
<evidence type="ECO:0000256" key="5">
    <source>
        <dbReference type="ARBA" id="ARBA00022670"/>
    </source>
</evidence>
<dbReference type="PANTHER" id="PTHR35864">
    <property type="entry name" value="ZINC METALLOPROTEASE MJ0611-RELATED"/>
    <property type="match status" value="1"/>
</dbReference>
<feature type="transmembrane region" description="Helical" evidence="13">
    <location>
        <begin position="128"/>
        <end position="154"/>
    </location>
</feature>
<evidence type="ECO:0000256" key="7">
    <source>
        <dbReference type="ARBA" id="ARBA00022723"/>
    </source>
</evidence>
<comment type="subcellular location">
    <subcellularLocation>
        <location evidence="2">Cell membrane</location>
        <topology evidence="2">Multi-pass membrane protein</topology>
    </subcellularLocation>
</comment>
<evidence type="ECO:0000256" key="11">
    <source>
        <dbReference type="ARBA" id="ARBA00023049"/>
    </source>
</evidence>
<proteinExistence type="inferred from homology"/>
<protein>
    <submittedName>
        <fullName evidence="14">Peptidase family M50</fullName>
    </submittedName>
</protein>
<dbReference type="GO" id="GO:0005886">
    <property type="term" value="C:plasma membrane"/>
    <property type="evidence" value="ECO:0007669"/>
    <property type="project" value="UniProtKB-SubCell"/>
</dbReference>
<evidence type="ECO:0000256" key="4">
    <source>
        <dbReference type="ARBA" id="ARBA00022475"/>
    </source>
</evidence>
<evidence type="ECO:0000256" key="9">
    <source>
        <dbReference type="ARBA" id="ARBA00022833"/>
    </source>
</evidence>
<evidence type="ECO:0000256" key="6">
    <source>
        <dbReference type="ARBA" id="ARBA00022692"/>
    </source>
</evidence>
<dbReference type="InterPro" id="IPR044537">
    <property type="entry name" value="Rip2-like"/>
</dbReference>
<keyword evidence="12 13" id="KW-0472">Membrane</keyword>
<comment type="similarity">
    <text evidence="3">Belongs to the peptidase M50B family.</text>
</comment>
<dbReference type="EMBL" id="CACRTO010000027">
    <property type="protein sequence ID" value="VYU46770.1"/>
    <property type="molecule type" value="Genomic_DNA"/>
</dbReference>
<evidence type="ECO:0000256" key="13">
    <source>
        <dbReference type="SAM" id="Phobius"/>
    </source>
</evidence>
<feature type="transmembrane region" description="Helical" evidence="13">
    <location>
        <begin position="175"/>
        <end position="194"/>
    </location>
</feature>
<feature type="transmembrane region" description="Helical" evidence="13">
    <location>
        <begin position="91"/>
        <end position="116"/>
    </location>
</feature>
<keyword evidence="10 13" id="KW-1133">Transmembrane helix</keyword>
<evidence type="ECO:0000313" key="14">
    <source>
        <dbReference type="EMBL" id="VYU46770.1"/>
    </source>
</evidence>
<dbReference type="InterPro" id="IPR052348">
    <property type="entry name" value="Metallopeptidase_M50B"/>
</dbReference>
<evidence type="ECO:0000256" key="12">
    <source>
        <dbReference type="ARBA" id="ARBA00023136"/>
    </source>
</evidence>
<dbReference type="GO" id="GO:0046872">
    <property type="term" value="F:metal ion binding"/>
    <property type="evidence" value="ECO:0007669"/>
    <property type="project" value="UniProtKB-KW"/>
</dbReference>
<dbReference type="GO" id="GO:0006508">
    <property type="term" value="P:proteolysis"/>
    <property type="evidence" value="ECO:0007669"/>
    <property type="project" value="UniProtKB-KW"/>
</dbReference>
<organism evidence="14">
    <name type="scientific">Clostridium tertium</name>
    <dbReference type="NCBI Taxonomy" id="1559"/>
    <lineage>
        <taxon>Bacteria</taxon>
        <taxon>Bacillati</taxon>
        <taxon>Bacillota</taxon>
        <taxon>Clostridia</taxon>
        <taxon>Eubacteriales</taxon>
        <taxon>Clostridiaceae</taxon>
        <taxon>Clostridium</taxon>
    </lineage>
</organism>
<evidence type="ECO:0000256" key="3">
    <source>
        <dbReference type="ARBA" id="ARBA00007931"/>
    </source>
</evidence>
<keyword evidence="5" id="KW-0645">Protease</keyword>
<keyword evidence="7" id="KW-0479">Metal-binding</keyword>
<feature type="transmembrane region" description="Helical" evidence="13">
    <location>
        <begin position="12"/>
        <end position="32"/>
    </location>
</feature>
<dbReference type="GO" id="GO:0008237">
    <property type="term" value="F:metallopeptidase activity"/>
    <property type="evidence" value="ECO:0007669"/>
    <property type="project" value="UniProtKB-KW"/>
</dbReference>
<keyword evidence="4" id="KW-1003">Cell membrane</keyword>
<dbReference type="RefSeq" id="WP_156626975.1">
    <property type="nucleotide sequence ID" value="NZ_CACRTO010000027.1"/>
</dbReference>
<keyword evidence="8" id="KW-0378">Hydrolase</keyword>
<feature type="transmembrane region" description="Helical" evidence="13">
    <location>
        <begin position="52"/>
        <end position="70"/>
    </location>
</feature>
<dbReference type="AlphaFoldDB" id="A0A6N3F3Z7"/>
<dbReference type="PANTHER" id="PTHR35864:SF1">
    <property type="entry name" value="ZINC METALLOPROTEASE YWHC-RELATED"/>
    <property type="match status" value="1"/>
</dbReference>
<comment type="cofactor">
    <cofactor evidence="1">
        <name>Zn(2+)</name>
        <dbReference type="ChEBI" id="CHEBI:29105"/>
    </cofactor>
</comment>
<dbReference type="CDD" id="cd06158">
    <property type="entry name" value="S2P-M50_like_1"/>
    <property type="match status" value="1"/>
</dbReference>
<evidence type="ECO:0000256" key="8">
    <source>
        <dbReference type="ARBA" id="ARBA00022801"/>
    </source>
</evidence>
<keyword evidence="6 13" id="KW-0812">Transmembrane</keyword>
<evidence type="ECO:0000256" key="2">
    <source>
        <dbReference type="ARBA" id="ARBA00004651"/>
    </source>
</evidence>
<evidence type="ECO:0000256" key="1">
    <source>
        <dbReference type="ARBA" id="ARBA00001947"/>
    </source>
</evidence>
<keyword evidence="9" id="KW-0862">Zinc</keyword>
<evidence type="ECO:0000256" key="10">
    <source>
        <dbReference type="ARBA" id="ARBA00022989"/>
    </source>
</evidence>
<reference evidence="14" key="1">
    <citation type="submission" date="2019-11" db="EMBL/GenBank/DDBJ databases">
        <authorList>
            <person name="Feng L."/>
        </authorList>
    </citation>
    <scope>NUCLEOTIDE SEQUENCE</scope>
    <source>
        <strain evidence="14">CTertiumLFYP3</strain>
    </source>
</reference>
<keyword evidence="11" id="KW-0482">Metalloprotease</keyword>
<accession>A0A6N3F3Z7</accession>
<sequence>MIDFVDFIQNMLLSVPAVLIAFIVQGYGKALVADRLGDKTPRFQGRLTLNPAAHIDPIGFLLILVCGFGWTKPVETNPSAYKRGYKDSIKVALAGPIANLITAFIFTFILTIWVNFGHIIAPISSFKIVTLILSSICLININLFIFNLIPMPGLAGFEIFKAVSPKNFYKYAGKLYDYQIFILLGVVLLGQYILRVPSDLIFDLFIKLSYLIVGIFI</sequence>
<gene>
    <name evidence="14" type="ORF">CTLFYP3_02543</name>
</gene>